<reference evidence="2 3" key="1">
    <citation type="journal article" date="2018" name="Environ. Microbiol.">
        <title>Isolation and genomic characterization of Novimethylophilus kurashikiensis gen. nov. sp. nov., a new lanthanide-dependent methylotrophic species of Methylophilaceae.</title>
        <authorList>
            <person name="Lv H."/>
            <person name="Sahin N."/>
            <person name="Tani A."/>
        </authorList>
    </citation>
    <scope>NUCLEOTIDE SEQUENCE [LARGE SCALE GENOMIC DNA]</scope>
    <source>
        <strain evidence="2 3">La2-4</strain>
    </source>
</reference>
<dbReference type="EMBL" id="BDOQ01000003">
    <property type="protein sequence ID" value="GBG13422.1"/>
    <property type="molecule type" value="Genomic_DNA"/>
</dbReference>
<evidence type="ECO:0000313" key="3">
    <source>
        <dbReference type="Proteomes" id="UP000245081"/>
    </source>
</evidence>
<sequence>MQVRKGLLVAGLLHAGLVMASPADYVYTPLVESGEKEIDFKFGTAKDADKVREHAASIGFGYGATDYWFTELYLKRETAGSEGVTLAEWENKFQLTDAGKYPVDIGLITEIEAPLSNKRHTPYEFKFGPLFQTEFGKLQLNGNVLFERQFGPSDEDEKHVTEIGYQWQVKYRWQQELEFGLQGMGEMGKWNRWEDSDQQNHRMGPAVFGKVGVGQHQAIRYNAAWLVGVSDAAPNNTFRMQVEYEF</sequence>
<proteinExistence type="predicted"/>
<dbReference type="RefSeq" id="WP_109014628.1">
    <property type="nucleotide sequence ID" value="NZ_BDOQ01000003.1"/>
</dbReference>
<dbReference type="OrthoDB" id="8556837at2"/>
<evidence type="ECO:0000313" key="2">
    <source>
        <dbReference type="EMBL" id="GBG13422.1"/>
    </source>
</evidence>
<keyword evidence="3" id="KW-1185">Reference proteome</keyword>
<dbReference type="AlphaFoldDB" id="A0A2R5F4W6"/>
<organism evidence="2 3">
    <name type="scientific">Novimethylophilus kurashikiensis</name>
    <dbReference type="NCBI Taxonomy" id="1825523"/>
    <lineage>
        <taxon>Bacteria</taxon>
        <taxon>Pseudomonadati</taxon>
        <taxon>Pseudomonadota</taxon>
        <taxon>Betaproteobacteria</taxon>
        <taxon>Nitrosomonadales</taxon>
        <taxon>Methylophilaceae</taxon>
        <taxon>Novimethylophilus</taxon>
    </lineage>
</organism>
<gene>
    <name evidence="2" type="ORF">NMK_0969</name>
</gene>
<evidence type="ECO:0000256" key="1">
    <source>
        <dbReference type="SAM" id="SignalP"/>
    </source>
</evidence>
<keyword evidence="1" id="KW-0732">Signal</keyword>
<protein>
    <submittedName>
        <fullName evidence="2">Transporter</fullName>
    </submittedName>
</protein>
<comment type="caution">
    <text evidence="2">The sequence shown here is derived from an EMBL/GenBank/DDBJ whole genome shotgun (WGS) entry which is preliminary data.</text>
</comment>
<feature type="signal peptide" evidence="1">
    <location>
        <begin position="1"/>
        <end position="20"/>
    </location>
</feature>
<dbReference type="Proteomes" id="UP000245081">
    <property type="component" value="Unassembled WGS sequence"/>
</dbReference>
<name>A0A2R5F4W6_9PROT</name>
<feature type="chain" id="PRO_5015347468" evidence="1">
    <location>
        <begin position="21"/>
        <end position="246"/>
    </location>
</feature>
<accession>A0A2R5F4W6</accession>